<protein>
    <submittedName>
        <fullName evidence="2">Uncharacterized protein</fullName>
    </submittedName>
</protein>
<evidence type="ECO:0000256" key="1">
    <source>
        <dbReference type="SAM" id="Phobius"/>
    </source>
</evidence>
<keyword evidence="3" id="KW-1185">Reference proteome</keyword>
<evidence type="ECO:0000313" key="3">
    <source>
        <dbReference type="Proteomes" id="UP000231134"/>
    </source>
</evidence>
<evidence type="ECO:0000313" key="2">
    <source>
        <dbReference type="EMBL" id="PJJ42688.1"/>
    </source>
</evidence>
<sequence length="153" mass="17948">MTSLAYMLAALFAMIPSPFLFRDPMRLPLRGAAIAIVLLVDELFVWLVSSPEYPHYELLPFQMLALMLCVSTLFLGRRRRLFASLATVLWMWIDFFGMLSLSYRGVPFQWLPFVVLLLAFLPIFFMHPYKKESRFFLAVIWAAAWMLSFFFEL</sequence>
<dbReference type="EMBL" id="PGEX01000001">
    <property type="protein sequence ID" value="PJJ42688.1"/>
    <property type="molecule type" value="Genomic_DNA"/>
</dbReference>
<keyword evidence="1" id="KW-1133">Transmembrane helix</keyword>
<dbReference type="OrthoDB" id="9807639at2"/>
<feature type="transmembrane region" description="Helical" evidence="1">
    <location>
        <begin position="109"/>
        <end position="127"/>
    </location>
</feature>
<dbReference type="Proteomes" id="UP000231134">
    <property type="component" value="Unassembled WGS sequence"/>
</dbReference>
<gene>
    <name evidence="2" type="ORF">BGX16_2730</name>
</gene>
<comment type="caution">
    <text evidence="2">The sequence shown here is derived from an EMBL/GenBank/DDBJ whole genome shotgun (WGS) entry which is preliminary data.</text>
</comment>
<name>A0A2M9AAI1_9BACT</name>
<keyword evidence="1" id="KW-0812">Transmembrane</keyword>
<dbReference type="AlphaFoldDB" id="A0A2M9AAI1"/>
<feature type="transmembrane region" description="Helical" evidence="1">
    <location>
        <begin position="29"/>
        <end position="47"/>
    </location>
</feature>
<keyword evidence="1" id="KW-0472">Membrane</keyword>
<accession>A0A2M9AAI1</accession>
<reference evidence="2 3" key="1">
    <citation type="submission" date="2017-11" db="EMBL/GenBank/DDBJ databases">
        <title>Animal gut microbial communities from fecal samples from Wisconsin, USA.</title>
        <authorList>
            <person name="Neumann A."/>
        </authorList>
    </citation>
    <scope>NUCLEOTIDE SEQUENCE [LARGE SCALE GENOMIC DNA]</scope>
    <source>
        <strain evidence="2 3">UWS3</strain>
    </source>
</reference>
<feature type="transmembrane region" description="Helical" evidence="1">
    <location>
        <begin position="59"/>
        <end position="75"/>
    </location>
</feature>
<feature type="transmembrane region" description="Helical" evidence="1">
    <location>
        <begin position="82"/>
        <end position="103"/>
    </location>
</feature>
<dbReference type="RefSeq" id="WP_100426534.1">
    <property type="nucleotide sequence ID" value="NZ_PGEX01000001.1"/>
</dbReference>
<feature type="transmembrane region" description="Helical" evidence="1">
    <location>
        <begin position="6"/>
        <end position="22"/>
    </location>
</feature>
<proteinExistence type="predicted"/>
<feature type="transmembrane region" description="Helical" evidence="1">
    <location>
        <begin position="134"/>
        <end position="151"/>
    </location>
</feature>
<organism evidence="2 3">
    <name type="scientific">Hallerella succinigenes</name>
    <dbReference type="NCBI Taxonomy" id="1896222"/>
    <lineage>
        <taxon>Bacteria</taxon>
        <taxon>Pseudomonadati</taxon>
        <taxon>Fibrobacterota</taxon>
        <taxon>Fibrobacteria</taxon>
        <taxon>Fibrobacterales</taxon>
        <taxon>Fibrobacteraceae</taxon>
        <taxon>Hallerella</taxon>
    </lineage>
</organism>